<evidence type="ECO:0000256" key="5">
    <source>
        <dbReference type="ARBA" id="ARBA00022801"/>
    </source>
</evidence>
<keyword evidence="2" id="KW-0031">Aminopeptidase</keyword>
<dbReference type="Pfam" id="PF00326">
    <property type="entry name" value="Peptidase_S9"/>
    <property type="match status" value="1"/>
</dbReference>
<dbReference type="SUPFAM" id="SSF82171">
    <property type="entry name" value="DPP6 N-terminal domain-like"/>
    <property type="match status" value="1"/>
</dbReference>
<dbReference type="PANTHER" id="PTHR11731:SF200">
    <property type="entry name" value="DIPEPTIDYL PEPTIDASE 10, ISOFORM B"/>
    <property type="match status" value="1"/>
</dbReference>
<evidence type="ECO:0000256" key="2">
    <source>
        <dbReference type="ARBA" id="ARBA00022438"/>
    </source>
</evidence>
<keyword evidence="7" id="KW-0735">Signal-anchor</keyword>
<dbReference type="GO" id="GO:0005886">
    <property type="term" value="C:plasma membrane"/>
    <property type="evidence" value="ECO:0007669"/>
    <property type="project" value="TreeGrafter"/>
</dbReference>
<keyword evidence="3" id="KW-0645">Protease</keyword>
<reference evidence="16" key="1">
    <citation type="submission" date="2020-07" db="EMBL/GenBank/DDBJ databases">
        <title>The High-quality genome of the commercially important snow crab, Chionoecetes opilio.</title>
        <authorList>
            <person name="Jeong J.-H."/>
            <person name="Ryu S."/>
        </authorList>
    </citation>
    <scope>NUCLEOTIDE SEQUENCE</scope>
    <source>
        <strain evidence="16">MADBK_172401_WGS</strain>
        <tissue evidence="16">Digestive gland</tissue>
    </source>
</reference>
<evidence type="ECO:0000256" key="8">
    <source>
        <dbReference type="ARBA" id="ARBA00022989"/>
    </source>
</evidence>
<evidence type="ECO:0000313" key="16">
    <source>
        <dbReference type="EMBL" id="KAG0728753.1"/>
    </source>
</evidence>
<organism evidence="16 17">
    <name type="scientific">Chionoecetes opilio</name>
    <name type="common">Atlantic snow crab</name>
    <name type="synonym">Cancer opilio</name>
    <dbReference type="NCBI Taxonomy" id="41210"/>
    <lineage>
        <taxon>Eukaryota</taxon>
        <taxon>Metazoa</taxon>
        <taxon>Ecdysozoa</taxon>
        <taxon>Arthropoda</taxon>
        <taxon>Crustacea</taxon>
        <taxon>Multicrustacea</taxon>
        <taxon>Malacostraca</taxon>
        <taxon>Eumalacostraca</taxon>
        <taxon>Eucarida</taxon>
        <taxon>Decapoda</taxon>
        <taxon>Pleocyemata</taxon>
        <taxon>Brachyura</taxon>
        <taxon>Eubrachyura</taxon>
        <taxon>Majoidea</taxon>
        <taxon>Majidae</taxon>
        <taxon>Chionoecetes</taxon>
    </lineage>
</organism>
<accession>A0A8J4YIM4</accession>
<evidence type="ECO:0000256" key="12">
    <source>
        <dbReference type="SAM" id="MobiDB-lite"/>
    </source>
</evidence>
<dbReference type="GO" id="GO:0006508">
    <property type="term" value="P:proteolysis"/>
    <property type="evidence" value="ECO:0007669"/>
    <property type="project" value="UniProtKB-KW"/>
</dbReference>
<evidence type="ECO:0000256" key="6">
    <source>
        <dbReference type="ARBA" id="ARBA00022825"/>
    </source>
</evidence>
<dbReference type="Gene3D" id="3.40.50.1820">
    <property type="entry name" value="alpha/beta hydrolase"/>
    <property type="match status" value="1"/>
</dbReference>
<dbReference type="Pfam" id="PF00930">
    <property type="entry name" value="DPPIV_N"/>
    <property type="match status" value="1"/>
</dbReference>
<comment type="subcellular location">
    <subcellularLocation>
        <location evidence="11">Endomembrane system</location>
        <topology evidence="11">Single-pass membrane protein</topology>
    </subcellularLocation>
    <subcellularLocation>
        <location evidence="1">Membrane</location>
        <topology evidence="1">Single-pass type II membrane protein</topology>
    </subcellularLocation>
</comment>
<dbReference type="GO" id="GO:0008236">
    <property type="term" value="F:serine-type peptidase activity"/>
    <property type="evidence" value="ECO:0007669"/>
    <property type="project" value="UniProtKB-KW"/>
</dbReference>
<dbReference type="InterPro" id="IPR002469">
    <property type="entry name" value="Peptidase_S9B_N"/>
</dbReference>
<dbReference type="PANTHER" id="PTHR11731">
    <property type="entry name" value="PROTEASE FAMILY S9B,C DIPEPTIDYL-PEPTIDASE IV-RELATED"/>
    <property type="match status" value="1"/>
</dbReference>
<dbReference type="AlphaFoldDB" id="A0A8J4YIM4"/>
<evidence type="ECO:0000259" key="14">
    <source>
        <dbReference type="Pfam" id="PF00326"/>
    </source>
</evidence>
<evidence type="ECO:0000256" key="11">
    <source>
        <dbReference type="ARBA" id="ARBA00037847"/>
    </source>
</evidence>
<evidence type="ECO:0000313" key="17">
    <source>
        <dbReference type="Proteomes" id="UP000770661"/>
    </source>
</evidence>
<dbReference type="EMBL" id="JACEEZ010001878">
    <property type="protein sequence ID" value="KAG0728753.1"/>
    <property type="molecule type" value="Genomic_DNA"/>
</dbReference>
<name>A0A8J4YIM4_CHIOP</name>
<evidence type="ECO:0000256" key="13">
    <source>
        <dbReference type="SAM" id="Phobius"/>
    </source>
</evidence>
<gene>
    <name evidence="16" type="primary">DPP10</name>
    <name evidence="16" type="ORF">GWK47_031852</name>
</gene>
<dbReference type="InterPro" id="IPR029058">
    <property type="entry name" value="AB_hydrolase_fold"/>
</dbReference>
<dbReference type="Gene3D" id="2.140.10.30">
    <property type="entry name" value="Dipeptidylpeptidase IV, N-terminal domain"/>
    <property type="match status" value="2"/>
</dbReference>
<dbReference type="Proteomes" id="UP000770661">
    <property type="component" value="Unassembled WGS sequence"/>
</dbReference>
<keyword evidence="6" id="KW-0720">Serine protease</keyword>
<dbReference type="InterPro" id="IPR001375">
    <property type="entry name" value="Peptidase_S9_cat"/>
</dbReference>
<dbReference type="OrthoDB" id="16520at2759"/>
<keyword evidence="17" id="KW-1185">Reference proteome</keyword>
<keyword evidence="9 13" id="KW-0472">Membrane</keyword>
<keyword evidence="5" id="KW-0378">Hydrolase</keyword>
<feature type="region of interest" description="Disordered" evidence="12">
    <location>
        <begin position="950"/>
        <end position="983"/>
    </location>
</feature>
<feature type="domain" description="Peptidase S9 prolyl oligopeptidase catalytic" evidence="14">
    <location>
        <begin position="701"/>
        <end position="907"/>
    </location>
</feature>
<dbReference type="GO" id="GO:0004177">
    <property type="term" value="F:aminopeptidase activity"/>
    <property type="evidence" value="ECO:0007669"/>
    <property type="project" value="UniProtKB-KW"/>
</dbReference>
<dbReference type="SUPFAM" id="SSF53474">
    <property type="entry name" value="alpha/beta-Hydrolases"/>
    <property type="match status" value="1"/>
</dbReference>
<sequence>MHAPAHTELVASTPDNRNWRGILIALVVIGAVCGLIIFSVVLLTPPDSGPRFSGSRFTLEDVLSGAFDTPKFNGKWISALSPAINAGQVLSSLLSGSWRTGEAGAEVVFGDENGGVSLLYVPTLIVTPLVSNFTFRRLSVEEFDVSPNKKYILLKHDILQIVMGSYMFEPEYEVDEQVLAEPEVQQEDLALLQNMDCAKTGYTESHCDDDIVAANKQIDHINWRGMAACPPPRYATRGGVESKGVDEAKWKSWYAARHFRHLAKYTVLQMDSEHMVSVTPFPAREGHPGLQHASWVPGAAAALVLVHQNDVYLKESPSSPVVTRLTTTGHTHLVFNGITDYLYREYILHSVSAVWASSDGTRLCYATFNDTNVLEMKIPVYNDAYPTIEAVRYPKVDTPNPSVSLWVVELGRSTPTPTPKDLKPPTRVKSQDHYFTSVSWVDEDTVAVVWRNRAHNISVLTTCTPPMWFCEELFVEESAPRRWATIEQAPLFAQNSTGYMTVAPLVDGTLGTYPHVHQGVVGSRHLIPLTFGPYTVFSVLAWDVNNNLVYYVANTESESSDRHLWRVTDVNAEVPRVQECLTCALNYTTPACRHFTPHLGPDNFNEVLLECEGPGVPHTMLYSLLEEEVLLFVHNNTRLRDESDTMAWPQRKEFRVKLDGDFTAKVRLSLPPEFSEEEAFLHPLVVVVGGVPGQQQLSDRWGVDWSTYLVSNKSWVVLEAEVRGSAGQDLGHMYKPAWRLGDHEAHDHLAVLRSLLAKLEFLDGSRVAAFGWGHGGHNAARLVIADTESQVSCVAMVSPIADWSLYASYYSERLMGTAKVVPGGNYRGYEESSLLLQAALLKNRSLMLIHGTADTDVHFDHTLKLSHALTKAGVIFRQQTYTDEGHDLERVQLHLYHTLEQYFESCFPPYNEEELSLKRVVEAYLARSGGVVPVVRTAAGGTLLPRAGVWGANGPPGDSPSPTLTASSSSILWGRMQDPEKVQ</sequence>
<dbReference type="GO" id="GO:0008239">
    <property type="term" value="F:dipeptidyl-peptidase activity"/>
    <property type="evidence" value="ECO:0007669"/>
    <property type="project" value="TreeGrafter"/>
</dbReference>
<keyword evidence="4 13" id="KW-0812">Transmembrane</keyword>
<dbReference type="InterPro" id="IPR050278">
    <property type="entry name" value="Serine_Prot_S9B/DPPIV"/>
</dbReference>
<evidence type="ECO:0000256" key="3">
    <source>
        <dbReference type="ARBA" id="ARBA00022670"/>
    </source>
</evidence>
<comment type="caution">
    <text evidence="16">The sequence shown here is derived from an EMBL/GenBank/DDBJ whole genome shotgun (WGS) entry which is preliminary data.</text>
</comment>
<protein>
    <submittedName>
        <fullName evidence="16">Inactive dipeptidyl peptidase 10</fullName>
    </submittedName>
</protein>
<evidence type="ECO:0000259" key="15">
    <source>
        <dbReference type="Pfam" id="PF00930"/>
    </source>
</evidence>
<feature type="transmembrane region" description="Helical" evidence="13">
    <location>
        <begin position="21"/>
        <end position="43"/>
    </location>
</feature>
<evidence type="ECO:0000256" key="4">
    <source>
        <dbReference type="ARBA" id="ARBA00022692"/>
    </source>
</evidence>
<evidence type="ECO:0000256" key="10">
    <source>
        <dbReference type="ARBA" id="ARBA00023180"/>
    </source>
</evidence>
<evidence type="ECO:0000256" key="7">
    <source>
        <dbReference type="ARBA" id="ARBA00022968"/>
    </source>
</evidence>
<keyword evidence="8 13" id="KW-1133">Transmembrane helix</keyword>
<dbReference type="GO" id="GO:0012505">
    <property type="term" value="C:endomembrane system"/>
    <property type="evidence" value="ECO:0007669"/>
    <property type="project" value="UniProtKB-SubCell"/>
</dbReference>
<proteinExistence type="predicted"/>
<feature type="compositionally biased region" description="Low complexity" evidence="12">
    <location>
        <begin position="960"/>
        <end position="970"/>
    </location>
</feature>
<evidence type="ECO:0000256" key="1">
    <source>
        <dbReference type="ARBA" id="ARBA00004606"/>
    </source>
</evidence>
<evidence type="ECO:0000256" key="9">
    <source>
        <dbReference type="ARBA" id="ARBA00023136"/>
    </source>
</evidence>
<keyword evidence="10" id="KW-0325">Glycoprotein</keyword>
<feature type="domain" description="Dipeptidylpeptidase IV N-terminal" evidence="15">
    <location>
        <begin position="256"/>
        <end position="617"/>
    </location>
</feature>